<dbReference type="CDD" id="cd00761">
    <property type="entry name" value="Glyco_tranf_GTA_type"/>
    <property type="match status" value="1"/>
</dbReference>
<protein>
    <submittedName>
        <fullName evidence="2">Glycosyltransferase family 2 protein</fullName>
    </submittedName>
</protein>
<organism evidence="2 3">
    <name type="scientific">Flavobacterium procerum</name>
    <dbReference type="NCBI Taxonomy" id="1455569"/>
    <lineage>
        <taxon>Bacteria</taxon>
        <taxon>Pseudomonadati</taxon>
        <taxon>Bacteroidota</taxon>
        <taxon>Flavobacteriia</taxon>
        <taxon>Flavobacteriales</taxon>
        <taxon>Flavobacteriaceae</taxon>
        <taxon>Flavobacterium</taxon>
    </lineage>
</organism>
<dbReference type="InterPro" id="IPR001173">
    <property type="entry name" value="Glyco_trans_2-like"/>
</dbReference>
<dbReference type="PANTHER" id="PTHR22916">
    <property type="entry name" value="GLYCOSYLTRANSFERASE"/>
    <property type="match status" value="1"/>
</dbReference>
<dbReference type="RefSeq" id="WP_379689110.1">
    <property type="nucleotide sequence ID" value="NZ_JBHLYW010000003.1"/>
</dbReference>
<dbReference type="Gene3D" id="3.90.550.10">
    <property type="entry name" value="Spore Coat Polysaccharide Biosynthesis Protein SpsA, Chain A"/>
    <property type="match status" value="1"/>
</dbReference>
<evidence type="ECO:0000259" key="1">
    <source>
        <dbReference type="Pfam" id="PF00535"/>
    </source>
</evidence>
<reference evidence="2 3" key="1">
    <citation type="submission" date="2024-09" db="EMBL/GenBank/DDBJ databases">
        <authorList>
            <person name="Sun Q."/>
            <person name="Mori K."/>
        </authorList>
    </citation>
    <scope>NUCLEOTIDE SEQUENCE [LARGE SCALE GENOMIC DNA]</scope>
    <source>
        <strain evidence="2 3">CGMCC 1.12926</strain>
    </source>
</reference>
<keyword evidence="3" id="KW-1185">Reference proteome</keyword>
<dbReference type="Proteomes" id="UP001589734">
    <property type="component" value="Unassembled WGS sequence"/>
</dbReference>
<comment type="caution">
    <text evidence="2">The sequence shown here is derived from an EMBL/GenBank/DDBJ whole genome shotgun (WGS) entry which is preliminary data.</text>
</comment>
<name>A0ABV6BK55_9FLAO</name>
<accession>A0ABV6BK55</accession>
<evidence type="ECO:0000313" key="2">
    <source>
        <dbReference type="EMBL" id="MFC0075829.1"/>
    </source>
</evidence>
<sequence>MLEKTLISVIVPCYNQAHFLSETLQSVLDQTFENWECIIVNDGSPDNTEEIAQEWCGKDHRFKYLKKENGGLSSARNAGITISKGKYILPLDSDDKIHFTFLEKISQAFIKNTDLKLVTSKIKFFGVANNEMKLPDYRYQKLLVRNCFVCCSCFEKKEWERVNGYDESMKSFEDWEFWIRILNENSQVYKIPEFMFFYRKHELGSMSNKFVRDPDFYFGLYDYVYEKHKAIYKKHFPNPIMAYNENLILKEFNEKVKKNILFKLLVKIKSRL</sequence>
<gene>
    <name evidence="2" type="ORF">ACFFLS_02160</name>
</gene>
<dbReference type="Pfam" id="PF00535">
    <property type="entry name" value="Glycos_transf_2"/>
    <property type="match status" value="1"/>
</dbReference>
<dbReference type="SUPFAM" id="SSF53448">
    <property type="entry name" value="Nucleotide-diphospho-sugar transferases"/>
    <property type="match status" value="1"/>
</dbReference>
<dbReference type="EMBL" id="JBHLYW010000003">
    <property type="protein sequence ID" value="MFC0075829.1"/>
    <property type="molecule type" value="Genomic_DNA"/>
</dbReference>
<dbReference type="InterPro" id="IPR029044">
    <property type="entry name" value="Nucleotide-diphossugar_trans"/>
</dbReference>
<dbReference type="PANTHER" id="PTHR22916:SF3">
    <property type="entry name" value="UDP-GLCNAC:BETAGAL BETA-1,3-N-ACETYLGLUCOSAMINYLTRANSFERASE-LIKE PROTEIN 1"/>
    <property type="match status" value="1"/>
</dbReference>
<feature type="domain" description="Glycosyltransferase 2-like" evidence="1">
    <location>
        <begin position="8"/>
        <end position="131"/>
    </location>
</feature>
<evidence type="ECO:0000313" key="3">
    <source>
        <dbReference type="Proteomes" id="UP001589734"/>
    </source>
</evidence>
<proteinExistence type="predicted"/>